<dbReference type="Proteomes" id="UP000694410">
    <property type="component" value="Unplaced"/>
</dbReference>
<accession>A0A8C0UJC4</accession>
<name>A0A8C0UJC4_CYACU</name>
<dbReference type="AlphaFoldDB" id="A0A8C0UJC4"/>
<feature type="compositionally biased region" description="Low complexity" evidence="1">
    <location>
        <begin position="26"/>
        <end position="50"/>
    </location>
</feature>
<feature type="compositionally biased region" description="Low complexity" evidence="1">
    <location>
        <begin position="57"/>
        <end position="77"/>
    </location>
</feature>
<dbReference type="GO" id="GO:0000444">
    <property type="term" value="C:MIS12/MIND type complex"/>
    <property type="evidence" value="ECO:0007669"/>
    <property type="project" value="InterPro"/>
</dbReference>
<evidence type="ECO:0000313" key="3">
    <source>
        <dbReference type="Proteomes" id="UP000694410"/>
    </source>
</evidence>
<sequence length="242" mass="26042">MAAKPEGALRMRKSLRASGRRETAMAEAAAEPGGSPGPAAASSSRGSAGPQEGERCPGGPSPESGGAAPDPDSAADPEAILKLPRQEKKPSPSSRKRRAESSQELLNSSALSPIAAAPQDKIRFWHRSDLERRRSRRKSLPPVHQDVTDLSQSISLELPEVQRLFLLLLNSFKFSAQKLQKDLEKSEGFDPEAFAARGGDLEPPKFPKFGVFPPPNPKFPTPQRRGGDLKKLGIRGRSNGVN</sequence>
<evidence type="ECO:0000256" key="1">
    <source>
        <dbReference type="SAM" id="MobiDB-lite"/>
    </source>
</evidence>
<dbReference type="Ensembl" id="ENSCCET00000015566.1">
    <property type="protein sequence ID" value="ENSCCEP00000009819.1"/>
    <property type="gene ID" value="ENSCCEG00000009934.1"/>
</dbReference>
<dbReference type="GO" id="GO:0051301">
    <property type="term" value="P:cell division"/>
    <property type="evidence" value="ECO:0007669"/>
    <property type="project" value="InterPro"/>
</dbReference>
<reference evidence="2" key="2">
    <citation type="submission" date="2025-09" db="UniProtKB">
        <authorList>
            <consortium name="Ensembl"/>
        </authorList>
    </citation>
    <scope>IDENTIFICATION</scope>
</reference>
<dbReference type="PANTHER" id="PTHR14778">
    <property type="entry name" value="KINETOCHORE-ASSOCIATED PROTEIN DSN1 HOMOLOG"/>
    <property type="match status" value="1"/>
</dbReference>
<dbReference type="GO" id="GO:0007059">
    <property type="term" value="P:chromosome segregation"/>
    <property type="evidence" value="ECO:0007669"/>
    <property type="project" value="InterPro"/>
</dbReference>
<proteinExistence type="predicted"/>
<dbReference type="Pfam" id="PF08202">
    <property type="entry name" value="MIS13"/>
    <property type="match status" value="1"/>
</dbReference>
<dbReference type="PANTHER" id="PTHR14778:SF2">
    <property type="entry name" value="KINETOCHORE-ASSOCIATED PROTEIN DSN1 HOMOLOG"/>
    <property type="match status" value="1"/>
</dbReference>
<evidence type="ECO:0000313" key="2">
    <source>
        <dbReference type="Ensembl" id="ENSCCEP00000009819.1"/>
    </source>
</evidence>
<feature type="compositionally biased region" description="Polar residues" evidence="1">
    <location>
        <begin position="102"/>
        <end position="111"/>
    </location>
</feature>
<feature type="region of interest" description="Disordered" evidence="1">
    <location>
        <begin position="1"/>
        <end position="118"/>
    </location>
</feature>
<keyword evidence="3" id="KW-1185">Reference proteome</keyword>
<organism evidence="2 3">
    <name type="scientific">Cyanistes caeruleus</name>
    <name type="common">Eurasian blue tit</name>
    <name type="synonym">Parus caeruleus</name>
    <dbReference type="NCBI Taxonomy" id="156563"/>
    <lineage>
        <taxon>Eukaryota</taxon>
        <taxon>Metazoa</taxon>
        <taxon>Chordata</taxon>
        <taxon>Craniata</taxon>
        <taxon>Vertebrata</taxon>
        <taxon>Euteleostomi</taxon>
        <taxon>Archelosauria</taxon>
        <taxon>Archosauria</taxon>
        <taxon>Dinosauria</taxon>
        <taxon>Saurischia</taxon>
        <taxon>Theropoda</taxon>
        <taxon>Coelurosauria</taxon>
        <taxon>Aves</taxon>
        <taxon>Neognathae</taxon>
        <taxon>Neoaves</taxon>
        <taxon>Telluraves</taxon>
        <taxon>Australaves</taxon>
        <taxon>Passeriformes</taxon>
        <taxon>Paridae</taxon>
        <taxon>Cyanistes</taxon>
    </lineage>
</organism>
<protein>
    <submittedName>
        <fullName evidence="2">Uncharacterized protein</fullName>
    </submittedName>
</protein>
<reference evidence="2" key="1">
    <citation type="submission" date="2025-08" db="UniProtKB">
        <authorList>
            <consortium name="Ensembl"/>
        </authorList>
    </citation>
    <scope>IDENTIFICATION</scope>
</reference>
<dbReference type="InterPro" id="IPR013218">
    <property type="entry name" value="Dsn1/Mis13"/>
</dbReference>
<feature type="region of interest" description="Disordered" evidence="1">
    <location>
        <begin position="193"/>
        <end position="242"/>
    </location>
</feature>